<feature type="compositionally biased region" description="Polar residues" evidence="3">
    <location>
        <begin position="726"/>
        <end position="751"/>
    </location>
</feature>
<reference evidence="5 6" key="1">
    <citation type="submission" date="2020-06" db="EMBL/GenBank/DDBJ databases">
        <authorList>
            <person name="Li R."/>
            <person name="Bekaert M."/>
        </authorList>
    </citation>
    <scope>NUCLEOTIDE SEQUENCE [LARGE SCALE GENOMIC DNA]</scope>
    <source>
        <strain evidence="6">wild</strain>
    </source>
</reference>
<feature type="domain" description="Tyrosinase copper-binding" evidence="4">
    <location>
        <begin position="349"/>
        <end position="360"/>
    </location>
</feature>
<feature type="region of interest" description="Disordered" evidence="3">
    <location>
        <begin position="825"/>
        <end position="853"/>
    </location>
</feature>
<dbReference type="PANTHER" id="PTHR11474:SF126">
    <property type="entry name" value="TYROSINASE-LIKE PROTEIN TYR-1-RELATED"/>
    <property type="match status" value="1"/>
</dbReference>
<evidence type="ECO:0000313" key="5">
    <source>
        <dbReference type="EMBL" id="CAC5396608.1"/>
    </source>
</evidence>
<dbReference type="PANTHER" id="PTHR11474">
    <property type="entry name" value="TYROSINASE FAMILY MEMBER"/>
    <property type="match status" value="1"/>
</dbReference>
<evidence type="ECO:0000256" key="2">
    <source>
        <dbReference type="ARBA" id="ARBA00023008"/>
    </source>
</evidence>
<evidence type="ECO:0000259" key="4">
    <source>
        <dbReference type="PROSITE" id="PS00498"/>
    </source>
</evidence>
<feature type="compositionally biased region" description="Basic residues" evidence="3">
    <location>
        <begin position="828"/>
        <end position="853"/>
    </location>
</feature>
<feature type="region of interest" description="Disordered" evidence="3">
    <location>
        <begin position="462"/>
        <end position="492"/>
    </location>
</feature>
<evidence type="ECO:0000256" key="1">
    <source>
        <dbReference type="ARBA" id="ARBA00022723"/>
    </source>
</evidence>
<accession>A0A6J8CJI4</accession>
<feature type="region of interest" description="Disordered" evidence="3">
    <location>
        <begin position="711"/>
        <end position="751"/>
    </location>
</feature>
<dbReference type="GO" id="GO:0046872">
    <property type="term" value="F:metal ion binding"/>
    <property type="evidence" value="ECO:0007669"/>
    <property type="project" value="UniProtKB-KW"/>
</dbReference>
<dbReference type="AlphaFoldDB" id="A0A6J8CJI4"/>
<dbReference type="InterPro" id="IPR050316">
    <property type="entry name" value="Tyrosinase/Hemocyanin"/>
</dbReference>
<dbReference type="InterPro" id="IPR008922">
    <property type="entry name" value="Di-copper_centre_dom_sf"/>
</dbReference>
<organism evidence="5 6">
    <name type="scientific">Mytilus coruscus</name>
    <name type="common">Sea mussel</name>
    <dbReference type="NCBI Taxonomy" id="42192"/>
    <lineage>
        <taxon>Eukaryota</taxon>
        <taxon>Metazoa</taxon>
        <taxon>Spiralia</taxon>
        <taxon>Lophotrochozoa</taxon>
        <taxon>Mollusca</taxon>
        <taxon>Bivalvia</taxon>
        <taxon>Autobranchia</taxon>
        <taxon>Pteriomorphia</taxon>
        <taxon>Mytilida</taxon>
        <taxon>Mytiloidea</taxon>
        <taxon>Mytilidae</taxon>
        <taxon>Mytilinae</taxon>
        <taxon>Mytilus</taxon>
    </lineage>
</organism>
<dbReference type="PROSITE" id="PS00498">
    <property type="entry name" value="TYROSINASE_2"/>
    <property type="match status" value="1"/>
</dbReference>
<dbReference type="SUPFAM" id="SSF48056">
    <property type="entry name" value="Di-copper centre-containing domain"/>
    <property type="match status" value="1"/>
</dbReference>
<keyword evidence="1" id="KW-0479">Metal-binding</keyword>
<keyword evidence="2" id="KW-0186">Copper</keyword>
<dbReference type="GO" id="GO:0016491">
    <property type="term" value="F:oxidoreductase activity"/>
    <property type="evidence" value="ECO:0007669"/>
    <property type="project" value="InterPro"/>
</dbReference>
<keyword evidence="6" id="KW-1185">Reference proteome</keyword>
<evidence type="ECO:0000313" key="6">
    <source>
        <dbReference type="Proteomes" id="UP000507470"/>
    </source>
</evidence>
<sequence>MVNLLSIVNEQTRRLIYTYLHERYIVKSVWREPKQTNRKSVMKVDKMRFYIQEICVCICIWLPYAFSKVEQIDYPVKLARCYNGYYNKTSVSRSVGYSIHFSCYHEYRLKTSTERKYKGKLLGLKDNAYIKRNMESVESNFRAKRQAKGHGKPKPRRQRKEIRMMTDKEREKYLAAVTTLKVTEEKVGNESISRFGLLAAFHSGEQLGAHGGCGFGPWHRAFLIMYEQALMQVDDTVTLPYWDSTLDFYMEDATQSILWTDKFMGNGDGLVTTGPFKDWDTAVGPLTRNIGVSGKLYSEDDVLNVTSKTKYGEICGDEALPEHDMEFLHGPPHVWIDGQMGIIETAAHDPIFFMHHSFVDLIWEKFRDNQRRNGVDPQEDYPAEFFGDIFHAPEEAMGIGSMTMKDGMDDKFTRDIYEYAPRPTCSRKKQNCGSKYLKCVDVSGAFRCVSKTLDEYEADMATGGGNTGGGNTGGGSCPTPKPPVPPKVKPTLHKPVQNNFCVNGKSDTREWVYLPIRVTYQRPPDFTNYGSYPIRNGKQASKSDIYAPSGYSSMNKYIRPGRPENYGNCKSSTSGAGEMYIQSDGLNYDGTYREYAVIDHRLAISMSVAYVAVKKPEINDPTDVVISAFDSCGRVCHATCLIPGTDYYRPCSGALRVSDIPRFPKMYGGNFGNSVLNVWNYTASTCPQFNIDQIYVSFFCDYSNRWPWEHARKQNLPPPPPKRRPSVNNQPNGPRIANKQTEPSLTMPPTSQKQKCAIRGCMIERDDCRAPCENLVNYPCVNKCNTFARCFYKKYYIQTCSYGHYDITNGKCQRGKGHCTDEEYNRGGPRHQHSHNRARNIHRPVQRWGRRPG</sequence>
<dbReference type="Pfam" id="PF00264">
    <property type="entry name" value="Tyrosinase"/>
    <property type="match status" value="1"/>
</dbReference>
<proteinExistence type="predicted"/>
<dbReference type="OrthoDB" id="6132182at2759"/>
<dbReference type="PRINTS" id="PR00092">
    <property type="entry name" value="TYROSINASE"/>
</dbReference>
<gene>
    <name evidence="5" type="ORF">MCOR_31140</name>
</gene>
<dbReference type="Proteomes" id="UP000507470">
    <property type="component" value="Unassembled WGS sequence"/>
</dbReference>
<name>A0A6J8CJI4_MYTCO</name>
<dbReference type="EMBL" id="CACVKT020005631">
    <property type="protein sequence ID" value="CAC5396608.1"/>
    <property type="molecule type" value="Genomic_DNA"/>
</dbReference>
<dbReference type="Gene3D" id="1.10.1280.10">
    <property type="entry name" value="Di-copper center containing domain from catechol oxidase"/>
    <property type="match status" value="1"/>
</dbReference>
<dbReference type="InterPro" id="IPR002227">
    <property type="entry name" value="Tyrosinase_Cu-bd"/>
</dbReference>
<protein>
    <recommendedName>
        <fullName evidence="4">Tyrosinase copper-binding domain-containing protein</fullName>
    </recommendedName>
</protein>
<feature type="compositionally biased region" description="Pro residues" evidence="3">
    <location>
        <begin position="479"/>
        <end position="488"/>
    </location>
</feature>
<evidence type="ECO:0000256" key="3">
    <source>
        <dbReference type="SAM" id="MobiDB-lite"/>
    </source>
</evidence>
<feature type="compositionally biased region" description="Gly residues" evidence="3">
    <location>
        <begin position="462"/>
        <end position="476"/>
    </location>
</feature>